<evidence type="ECO:0000313" key="5">
    <source>
        <dbReference type="Proteomes" id="UP000250572"/>
    </source>
</evidence>
<dbReference type="PANTHER" id="PTHR11481">
    <property type="entry name" value="IMMUNOGLOBULIN FC RECEPTOR"/>
    <property type="match status" value="1"/>
</dbReference>
<dbReference type="SMART" id="SM00408">
    <property type="entry name" value="IGc2"/>
    <property type="match status" value="1"/>
</dbReference>
<keyword evidence="2" id="KW-1015">Disulfide bond</keyword>
<dbReference type="EMBL" id="NHOQ01000739">
    <property type="protein sequence ID" value="PWA28911.1"/>
    <property type="molecule type" value="Genomic_DNA"/>
</dbReference>
<dbReference type="SMART" id="SM00409">
    <property type="entry name" value="IG"/>
    <property type="match status" value="1"/>
</dbReference>
<organism evidence="4 5">
    <name type="scientific">Gambusia affinis</name>
    <name type="common">Western mosquitofish</name>
    <name type="synonym">Heterandria affinis</name>
    <dbReference type="NCBI Taxonomy" id="33528"/>
    <lineage>
        <taxon>Eukaryota</taxon>
        <taxon>Metazoa</taxon>
        <taxon>Chordata</taxon>
        <taxon>Craniata</taxon>
        <taxon>Vertebrata</taxon>
        <taxon>Euteleostomi</taxon>
        <taxon>Actinopterygii</taxon>
        <taxon>Neopterygii</taxon>
        <taxon>Teleostei</taxon>
        <taxon>Neoteleostei</taxon>
        <taxon>Acanthomorphata</taxon>
        <taxon>Ovalentaria</taxon>
        <taxon>Atherinomorphae</taxon>
        <taxon>Cyprinodontiformes</taxon>
        <taxon>Poeciliidae</taxon>
        <taxon>Poeciliinae</taxon>
        <taxon>Gambusia</taxon>
    </lineage>
</organism>
<sequence length="145" mass="16791">MSKPTVTLHPDWPVYRGETVTLRCEIQGGEETQWMYKWRPANKKNSPTSSEYRINRVSESDSGEYSCMAKRGLQLTEWSDAFTLTVRYGARGCTPGEESPLFGSPVFHHPIILELKRSRQPALQRLSHQFGRKTSEITYWPQNRQ</sequence>
<evidence type="ECO:0000313" key="4">
    <source>
        <dbReference type="EMBL" id="PWA28911.1"/>
    </source>
</evidence>
<dbReference type="GO" id="GO:0006955">
    <property type="term" value="P:immune response"/>
    <property type="evidence" value="ECO:0007669"/>
    <property type="project" value="TreeGrafter"/>
</dbReference>
<dbReference type="Proteomes" id="UP000250572">
    <property type="component" value="Unassembled WGS sequence"/>
</dbReference>
<dbReference type="Gene3D" id="2.60.40.10">
    <property type="entry name" value="Immunoglobulins"/>
    <property type="match status" value="1"/>
</dbReference>
<dbReference type="SUPFAM" id="SSF48726">
    <property type="entry name" value="Immunoglobulin"/>
    <property type="match status" value="1"/>
</dbReference>
<keyword evidence="1" id="KW-0732">Signal</keyword>
<dbReference type="GO" id="GO:0004888">
    <property type="term" value="F:transmembrane signaling receptor activity"/>
    <property type="evidence" value="ECO:0007669"/>
    <property type="project" value="TreeGrafter"/>
</dbReference>
<evidence type="ECO:0000259" key="3">
    <source>
        <dbReference type="PROSITE" id="PS50835"/>
    </source>
</evidence>
<reference evidence="4 5" key="1">
    <citation type="journal article" date="2018" name="G3 (Bethesda)">
        <title>A High-Quality Reference Genome for the Invasive Mosquitofish Gambusia affinis Using a Chicago Library.</title>
        <authorList>
            <person name="Hoffberg S.L."/>
            <person name="Troendle N.J."/>
            <person name="Glenn T.C."/>
            <person name="Mahmud O."/>
            <person name="Louha S."/>
            <person name="Chalopin D."/>
            <person name="Bennetzen J.L."/>
            <person name="Mauricio R."/>
        </authorList>
    </citation>
    <scope>NUCLEOTIDE SEQUENCE [LARGE SCALE GENOMIC DNA]</scope>
    <source>
        <strain evidence="4">NE01/NJP1002.9</strain>
        <tissue evidence="4">Muscle</tissue>
    </source>
</reference>
<evidence type="ECO:0000256" key="2">
    <source>
        <dbReference type="ARBA" id="ARBA00023157"/>
    </source>
</evidence>
<dbReference type="InterPro" id="IPR007110">
    <property type="entry name" value="Ig-like_dom"/>
</dbReference>
<accession>A0A315W000</accession>
<evidence type="ECO:0000256" key="1">
    <source>
        <dbReference type="ARBA" id="ARBA00022729"/>
    </source>
</evidence>
<dbReference type="InterPro" id="IPR013783">
    <property type="entry name" value="Ig-like_fold"/>
</dbReference>
<dbReference type="GO" id="GO:0007166">
    <property type="term" value="P:cell surface receptor signaling pathway"/>
    <property type="evidence" value="ECO:0007669"/>
    <property type="project" value="TreeGrafter"/>
</dbReference>
<gene>
    <name evidence="4" type="ORF">CCH79_00012820</name>
</gene>
<proteinExistence type="predicted"/>
<dbReference type="PANTHER" id="PTHR11481:SF64">
    <property type="entry name" value="FC RECEPTOR-LIKE PROTEIN 4"/>
    <property type="match status" value="1"/>
</dbReference>
<dbReference type="Pfam" id="PF13927">
    <property type="entry name" value="Ig_3"/>
    <property type="match status" value="1"/>
</dbReference>
<feature type="domain" description="Ig-like" evidence="3">
    <location>
        <begin position="4"/>
        <end position="85"/>
    </location>
</feature>
<keyword evidence="5" id="KW-1185">Reference proteome</keyword>
<dbReference type="InterPro" id="IPR036179">
    <property type="entry name" value="Ig-like_dom_sf"/>
</dbReference>
<dbReference type="GO" id="GO:0009897">
    <property type="term" value="C:external side of plasma membrane"/>
    <property type="evidence" value="ECO:0007669"/>
    <property type="project" value="TreeGrafter"/>
</dbReference>
<feature type="non-terminal residue" evidence="4">
    <location>
        <position position="145"/>
    </location>
</feature>
<dbReference type="FunFam" id="2.60.40.10:FF:001607">
    <property type="entry name" value="Leukocyte immune-type receptor TS32.15 L2.5a"/>
    <property type="match status" value="1"/>
</dbReference>
<comment type="caution">
    <text evidence="4">The sequence shown here is derived from an EMBL/GenBank/DDBJ whole genome shotgun (WGS) entry which is preliminary data.</text>
</comment>
<dbReference type="InterPro" id="IPR003598">
    <property type="entry name" value="Ig_sub2"/>
</dbReference>
<dbReference type="InterPro" id="IPR050488">
    <property type="entry name" value="Ig_Fc_receptor"/>
</dbReference>
<dbReference type="InterPro" id="IPR003599">
    <property type="entry name" value="Ig_sub"/>
</dbReference>
<dbReference type="AlphaFoldDB" id="A0A315W000"/>
<name>A0A315W000_GAMAF</name>
<protein>
    <recommendedName>
        <fullName evidence="3">Ig-like domain-containing protein</fullName>
    </recommendedName>
</protein>
<dbReference type="PROSITE" id="PS50835">
    <property type="entry name" value="IG_LIKE"/>
    <property type="match status" value="1"/>
</dbReference>